<dbReference type="EMBL" id="DS268885">
    <property type="protein sequence ID" value="EFP04505.1"/>
    <property type="molecule type" value="Genomic_DNA"/>
</dbReference>
<reference evidence="2" key="1">
    <citation type="submission" date="2007-07" db="EMBL/GenBank/DDBJ databases">
        <title>PCAP assembly of the Caenorhabditis remanei genome.</title>
        <authorList>
            <consortium name="The Caenorhabditis remanei Sequencing Consortium"/>
            <person name="Wilson R.K."/>
        </authorList>
    </citation>
    <scope>NUCLEOTIDE SEQUENCE [LARGE SCALE GENOMIC DNA]</scope>
    <source>
        <strain evidence="2">PB4641</strain>
    </source>
</reference>
<accession>E3NLC7</accession>
<evidence type="ECO:0000259" key="1">
    <source>
        <dbReference type="Pfam" id="PF07735"/>
    </source>
</evidence>
<name>E3NLC7_CAERE</name>
<dbReference type="PANTHER" id="PTHR21503">
    <property type="entry name" value="F-BOX-CONTAINING HYPOTHETICAL PROTEIN C.ELEGANS"/>
    <property type="match status" value="1"/>
</dbReference>
<feature type="domain" description="Sdz-33 F-box" evidence="1">
    <location>
        <begin position="115"/>
        <end position="168"/>
    </location>
</feature>
<dbReference type="Proteomes" id="UP000008281">
    <property type="component" value="Unassembled WGS sequence"/>
</dbReference>
<organism evidence="3">
    <name type="scientific">Caenorhabditis remanei</name>
    <name type="common">Caenorhabditis vulgaris</name>
    <dbReference type="NCBI Taxonomy" id="31234"/>
    <lineage>
        <taxon>Eukaryota</taxon>
        <taxon>Metazoa</taxon>
        <taxon>Ecdysozoa</taxon>
        <taxon>Nematoda</taxon>
        <taxon>Chromadorea</taxon>
        <taxon>Rhabditida</taxon>
        <taxon>Rhabditina</taxon>
        <taxon>Rhabditomorpha</taxon>
        <taxon>Rhabditoidea</taxon>
        <taxon>Rhabditidae</taxon>
        <taxon>Peloderinae</taxon>
        <taxon>Caenorhabditis</taxon>
    </lineage>
</organism>
<protein>
    <recommendedName>
        <fullName evidence="1">Sdz-33 F-box domain-containing protein</fullName>
    </recommendedName>
</protein>
<dbReference type="InterPro" id="IPR012885">
    <property type="entry name" value="F-box_Sdz-33"/>
</dbReference>
<gene>
    <name evidence="2" type="ORF">CRE_23190</name>
</gene>
<sequence>MSSLVSSKQVLSRLGLWERSTACAMVVLGSIDPLFFPYTSKVSPQNAGTQRNKQPPGFATVSNQKTITIELVGSEDRILLWNQISNKLELVEDLTIISVPNPAYTPVFTSWPQKIGITSSYWLTLENLLTCACTTITLEDSRLKNKDVDKILRKWKTGGFPNLERLKIHGRNITNNGTTILEMDWMELNVMVIQTDDGSKNATIKTNVRSIEMSVILF</sequence>
<dbReference type="HOGENOM" id="CLU_1267949_0_0_1"/>
<dbReference type="OrthoDB" id="5910138at2759"/>
<evidence type="ECO:0000313" key="2">
    <source>
        <dbReference type="EMBL" id="EFP04505.1"/>
    </source>
</evidence>
<proteinExistence type="predicted"/>
<keyword evidence="3" id="KW-1185">Reference proteome</keyword>
<dbReference type="AlphaFoldDB" id="E3NLC7"/>
<dbReference type="PANTHER" id="PTHR21503:SF52">
    <property type="entry name" value="F-BOX DOMAIN-CONTAINING PROTEIN"/>
    <property type="match status" value="1"/>
</dbReference>
<evidence type="ECO:0000313" key="3">
    <source>
        <dbReference type="Proteomes" id="UP000008281"/>
    </source>
</evidence>
<dbReference type="Pfam" id="PF07735">
    <property type="entry name" value="FBA_2"/>
    <property type="match status" value="1"/>
</dbReference>
<dbReference type="InParanoid" id="E3NLC7"/>